<evidence type="ECO:0000256" key="1">
    <source>
        <dbReference type="ARBA" id="ARBA00006568"/>
    </source>
</evidence>
<comment type="similarity">
    <text evidence="1">Belongs to the jacalin lectin family.</text>
</comment>
<reference evidence="4" key="1">
    <citation type="submission" date="2022-02" db="EMBL/GenBank/DDBJ databases">
        <authorList>
            <person name="Henning P.M."/>
            <person name="McCubbin A.G."/>
            <person name="Shore J.S."/>
        </authorList>
    </citation>
    <scope>NUCLEOTIDE SEQUENCE</scope>
    <source>
        <strain evidence="4">F60SS</strain>
        <tissue evidence="4">Leaves</tissue>
    </source>
</reference>
<evidence type="ECO:0000256" key="2">
    <source>
        <dbReference type="ARBA" id="ARBA00022734"/>
    </source>
</evidence>
<evidence type="ECO:0000313" key="5">
    <source>
        <dbReference type="Proteomes" id="UP001141552"/>
    </source>
</evidence>
<dbReference type="PANTHER" id="PTHR47293">
    <property type="entry name" value="JACALIN-RELATED LECTIN 3"/>
    <property type="match status" value="1"/>
</dbReference>
<reference evidence="4" key="2">
    <citation type="journal article" date="2023" name="Plants (Basel)">
        <title>Annotation of the Turnera subulata (Passifloraceae) Draft Genome Reveals the S-Locus Evolved after the Divergence of Turneroideae from Passifloroideae in a Stepwise Manner.</title>
        <authorList>
            <person name="Henning P.M."/>
            <person name="Roalson E.H."/>
            <person name="Mir W."/>
            <person name="McCubbin A.G."/>
            <person name="Shore J.S."/>
        </authorList>
    </citation>
    <scope>NUCLEOTIDE SEQUENCE</scope>
    <source>
        <strain evidence="4">F60SS</strain>
    </source>
</reference>
<dbReference type="InterPro" id="IPR036404">
    <property type="entry name" value="Jacalin-like_lectin_dom_sf"/>
</dbReference>
<dbReference type="OrthoDB" id="581739at2759"/>
<accession>A0A9Q0FID9</accession>
<dbReference type="PROSITE" id="PS51752">
    <property type="entry name" value="JACALIN_LECTIN"/>
    <property type="match status" value="1"/>
</dbReference>
<dbReference type="SMART" id="SM00915">
    <property type="entry name" value="Jacalin"/>
    <property type="match status" value="1"/>
</dbReference>
<dbReference type="Proteomes" id="UP001141552">
    <property type="component" value="Unassembled WGS sequence"/>
</dbReference>
<evidence type="ECO:0000259" key="3">
    <source>
        <dbReference type="PROSITE" id="PS51752"/>
    </source>
</evidence>
<dbReference type="InterPro" id="IPR001229">
    <property type="entry name" value="Jacalin-like_lectin_dom"/>
</dbReference>
<keyword evidence="2" id="KW-0430">Lectin</keyword>
<organism evidence="4 5">
    <name type="scientific">Turnera subulata</name>
    <dbReference type="NCBI Taxonomy" id="218843"/>
    <lineage>
        <taxon>Eukaryota</taxon>
        <taxon>Viridiplantae</taxon>
        <taxon>Streptophyta</taxon>
        <taxon>Embryophyta</taxon>
        <taxon>Tracheophyta</taxon>
        <taxon>Spermatophyta</taxon>
        <taxon>Magnoliopsida</taxon>
        <taxon>eudicotyledons</taxon>
        <taxon>Gunneridae</taxon>
        <taxon>Pentapetalae</taxon>
        <taxon>rosids</taxon>
        <taxon>fabids</taxon>
        <taxon>Malpighiales</taxon>
        <taxon>Passifloraceae</taxon>
        <taxon>Turnera</taxon>
    </lineage>
</organism>
<evidence type="ECO:0000313" key="4">
    <source>
        <dbReference type="EMBL" id="KAJ4831987.1"/>
    </source>
</evidence>
<dbReference type="AlphaFoldDB" id="A0A9Q0FID9"/>
<sequence length="184" mass="20426">MIKVGAIGDEYSSSTHGKVFDDKGRTKISQIFISHDHLCIRSIQFQYVEDGDLVLSPLYGANKGSKFDVISFDLDDEILTRVSGSYIYEYSRIGSLKFDTNRGTYGPFGIVKSSDIAFDFCCGNYSGFGGFHGTADDGCLRKIGIYINPRKSIKASSAEEISEVKVERATQIWTWENLSDLSIP</sequence>
<dbReference type="SUPFAM" id="SSF51101">
    <property type="entry name" value="Mannose-binding lectins"/>
    <property type="match status" value="1"/>
</dbReference>
<dbReference type="PANTHER" id="PTHR47293:SF70">
    <property type="entry name" value="JACALIN-RELATED LECTIN 24-RELATED"/>
    <property type="match status" value="1"/>
</dbReference>
<gene>
    <name evidence="4" type="ORF">Tsubulata_026880</name>
</gene>
<proteinExistence type="inferred from homology"/>
<keyword evidence="5" id="KW-1185">Reference proteome</keyword>
<protein>
    <recommendedName>
        <fullName evidence="3">Jacalin-type lectin domain-containing protein</fullName>
    </recommendedName>
</protein>
<dbReference type="EMBL" id="JAKUCV010005234">
    <property type="protein sequence ID" value="KAJ4831987.1"/>
    <property type="molecule type" value="Genomic_DNA"/>
</dbReference>
<feature type="domain" description="Jacalin-type lectin" evidence="3">
    <location>
        <begin position="1"/>
        <end position="149"/>
    </location>
</feature>
<comment type="caution">
    <text evidence="4">The sequence shown here is derived from an EMBL/GenBank/DDBJ whole genome shotgun (WGS) entry which is preliminary data.</text>
</comment>
<dbReference type="Pfam" id="PF01419">
    <property type="entry name" value="Jacalin"/>
    <property type="match status" value="1"/>
</dbReference>
<dbReference type="GO" id="GO:0030246">
    <property type="term" value="F:carbohydrate binding"/>
    <property type="evidence" value="ECO:0007669"/>
    <property type="project" value="UniProtKB-KW"/>
</dbReference>
<dbReference type="Gene3D" id="2.100.10.30">
    <property type="entry name" value="Jacalin-like lectin domain"/>
    <property type="match status" value="1"/>
</dbReference>
<name>A0A9Q0FID9_9ROSI</name>